<dbReference type="AlphaFoldDB" id="A0A914DV85"/>
<dbReference type="Proteomes" id="UP000887540">
    <property type="component" value="Unplaced"/>
</dbReference>
<dbReference type="PROSITE" id="PS50086">
    <property type="entry name" value="TBC_RABGAP"/>
    <property type="match status" value="1"/>
</dbReference>
<dbReference type="WBParaSite" id="ACRNAN_scaffold4071.g31313.t1">
    <property type="protein sequence ID" value="ACRNAN_scaffold4071.g31313.t1"/>
    <property type="gene ID" value="ACRNAN_scaffold4071.g31313"/>
</dbReference>
<dbReference type="InterPro" id="IPR037745">
    <property type="entry name" value="SGSM1/2"/>
</dbReference>
<name>A0A914DV85_9BILA</name>
<dbReference type="GO" id="GO:0005737">
    <property type="term" value="C:cytoplasm"/>
    <property type="evidence" value="ECO:0007669"/>
    <property type="project" value="UniProtKB-ARBA"/>
</dbReference>
<dbReference type="PANTHER" id="PTHR22957:SF502">
    <property type="entry name" value="SMALL G PROTEIN SIGNALING MODULATOR 2-RELATED"/>
    <property type="match status" value="1"/>
</dbReference>
<dbReference type="Gene3D" id="1.10.8.270">
    <property type="entry name" value="putative rabgap domain of human tbc1 domain family member 14 like domains"/>
    <property type="match status" value="1"/>
</dbReference>
<dbReference type="CDD" id="cd15784">
    <property type="entry name" value="PH_RUTBC"/>
    <property type="match status" value="1"/>
</dbReference>
<dbReference type="InterPro" id="IPR021935">
    <property type="entry name" value="SGSM1/2_RBD"/>
</dbReference>
<sequence length="688" mass="78932">MLDPVRGGMIAAILVGPSALDYTILKPGMDVGYRDPTADELVMRHRITSAPSTSPVLRRPPLSVMKRGNSLIRSAETSMVARSFSRDYVFSLHQNMRSSLLYGKNNVTVTTIDGAENLKGYLSLHQESSGALFVKWTPNQLMHSSSQPSPTPLSAKSQHDSSGLWKYAININMQSIIYLHLHQQGEQNPAILVFVDVDGVQYSPFQFPPGQHCLAFLTVLENGMGPFYRLDPPLWSQKGKGKILPRLRRRRTSASTSSEVTSNSSDESNELYDYVFRIVPISLPSVRPKNPPEKDICAQIDDLNFEDESMSTSTPPKSPKYWCSMPNSPYINKEANGVDGIVKHSLVNACQTMRQQILSRAFYGWLSYCRHLKTIRTHLSCLVNLKSIDDAGEFVGPVNDEFWTKCRAEKSEEAFKKFLRRVYLHGIEPHLRQKIWPYLLGLIEWHSEIDDMLPEMTSRFTTDLKRWTEIEAEVIKKDNEAFQAARLRQSSNHCEPILPPDRQQSITSDVFEDGAESSSSSHHMNGYSKEPKTEIVEEFGLNLHRIEKDVDRCDRNTDFFSKRENLDRLKRLMCTYIYRHLSDGYIQGMCDIAAPLLVTFQNEVVALEMFERLMDRMRANFPLGEGIEHQLNNLRSLVQVMDPELFELMMSNADFTQLYFAYRWFLLDFKRELTYDGVYKFFSLLYHC</sequence>
<dbReference type="InterPro" id="IPR000195">
    <property type="entry name" value="Rab-GAP-TBC_dom"/>
</dbReference>
<accession>A0A914DV85</accession>
<protein>
    <submittedName>
        <fullName evidence="5">Small G protein signalling modulator 1/2 Rab-binding domain-containing protein</fullName>
    </submittedName>
</protein>
<organism evidence="4 5">
    <name type="scientific">Acrobeloides nanus</name>
    <dbReference type="NCBI Taxonomy" id="290746"/>
    <lineage>
        <taxon>Eukaryota</taxon>
        <taxon>Metazoa</taxon>
        <taxon>Ecdysozoa</taxon>
        <taxon>Nematoda</taxon>
        <taxon>Chromadorea</taxon>
        <taxon>Rhabditida</taxon>
        <taxon>Tylenchina</taxon>
        <taxon>Cephalobomorpha</taxon>
        <taxon>Cephaloboidea</taxon>
        <taxon>Cephalobidae</taxon>
        <taxon>Acrobeloides</taxon>
    </lineage>
</organism>
<feature type="compositionally biased region" description="Basic residues" evidence="2">
    <location>
        <begin position="241"/>
        <end position="252"/>
    </location>
</feature>
<dbReference type="Pfam" id="PF12068">
    <property type="entry name" value="PH_RBD"/>
    <property type="match status" value="1"/>
</dbReference>
<dbReference type="Gene3D" id="2.30.29.230">
    <property type="match status" value="1"/>
</dbReference>
<evidence type="ECO:0000256" key="2">
    <source>
        <dbReference type="SAM" id="MobiDB-lite"/>
    </source>
</evidence>
<evidence type="ECO:0000313" key="4">
    <source>
        <dbReference type="Proteomes" id="UP000887540"/>
    </source>
</evidence>
<dbReference type="Pfam" id="PF00566">
    <property type="entry name" value="RabGAP-TBC"/>
    <property type="match status" value="1"/>
</dbReference>
<evidence type="ECO:0000256" key="1">
    <source>
        <dbReference type="ARBA" id="ARBA00022468"/>
    </source>
</evidence>
<evidence type="ECO:0000259" key="3">
    <source>
        <dbReference type="PROSITE" id="PS50086"/>
    </source>
</evidence>
<dbReference type="Gene3D" id="1.10.472.80">
    <property type="entry name" value="Ypt/Rab-GAP domain of gyp1p, domain 3"/>
    <property type="match status" value="1"/>
</dbReference>
<feature type="region of interest" description="Disordered" evidence="2">
    <location>
        <begin position="241"/>
        <end position="265"/>
    </location>
</feature>
<dbReference type="PANTHER" id="PTHR22957">
    <property type="entry name" value="TBC1 DOMAIN FAMILY MEMBER GTPASE-ACTIVATING PROTEIN"/>
    <property type="match status" value="1"/>
</dbReference>
<evidence type="ECO:0000313" key="5">
    <source>
        <dbReference type="WBParaSite" id="ACRNAN_scaffold4071.g31313.t1"/>
    </source>
</evidence>
<proteinExistence type="predicted"/>
<dbReference type="InterPro" id="IPR035969">
    <property type="entry name" value="Rab-GAP_TBC_sf"/>
</dbReference>
<keyword evidence="1" id="KW-0343">GTPase activation</keyword>
<feature type="compositionally biased region" description="Low complexity" evidence="2">
    <location>
        <begin position="253"/>
        <end position="265"/>
    </location>
</feature>
<dbReference type="SMART" id="SM00164">
    <property type="entry name" value="TBC"/>
    <property type="match status" value="1"/>
</dbReference>
<reference evidence="5" key="1">
    <citation type="submission" date="2022-11" db="UniProtKB">
        <authorList>
            <consortium name="WormBaseParasite"/>
        </authorList>
    </citation>
    <scope>IDENTIFICATION</scope>
</reference>
<dbReference type="SUPFAM" id="SSF47923">
    <property type="entry name" value="Ypt/Rab-GAP domain of gyp1p"/>
    <property type="match status" value="1"/>
</dbReference>
<keyword evidence="4" id="KW-1185">Reference proteome</keyword>
<feature type="domain" description="Rab-GAP TBC" evidence="3">
    <location>
        <begin position="426"/>
        <end position="688"/>
    </location>
</feature>
<dbReference type="GO" id="GO:0005096">
    <property type="term" value="F:GTPase activator activity"/>
    <property type="evidence" value="ECO:0007669"/>
    <property type="project" value="UniProtKB-KW"/>
</dbReference>